<name>A0ABP9DYF8_9GAMM</name>
<sequence length="759" mass="82051">MAVRDGMAAVLAVAALLGSTTTTGQDKSQGAFDVATAWEKMRAEANLERVYSGYELLSEMGYALDSIDVEACRKRGGDLSKAVRTAPVSIAIRHAAVLCAEAMGDADAAAAEAELLDQVSREALAQADEGKSAKPIRVLAFQDAYTLVHRLGMQTAYQYYRDERPARHFPFVVAAWDPEDEVERHMAFDVVDSAYAMSRDDTHSGFPYQRDVLADAFLKGQLESDQVLAIDVQAIRDAGFQPSAEGKVAKLRPAAEAGGILSARAWLVACESSPFEKCGDGLVDALLPQAEKRDALPMALLAYAYAQGIGIDRNQTAADALLVAANRIWPREGATSEYVSLWLAGHEEPPSPGINALVERAMVAGNVNIRSEVLRNRIQRTEKPVLSGEEIAHLSRQDQNGLGAGYALLAAYFSKSGDDARARDSLQRAAQAGDPGAQADYGFMLAEGDGIAKDTAAAAETLSLAAHGGEERAMRYMAYLSEQAAKWRDAVFWLLPAVDRGKIQALLDVAGVMEYGRSGIQDEQKTALRVYTSLAEDDDVAEARRRLAGMAIEGRAMEKAPERAKAWLLHDAEQGDHESETMLGLHYLSGDFGKDGEAEGMRWIRKAMDARHVEAYAGYASWLTYSKKTPEARKHAIELLTQAMDLDAEVVANNLAWALCTSPQDDVRDAARGLEVTTKMGDLEAMGAPELDTVAACHAATGDFARAGELQARALEQVRKFQANLPAAPEGGDPVAIDEGYAARLALYRSQKAYIETDR</sequence>
<dbReference type="SUPFAM" id="SSF81901">
    <property type="entry name" value="HCP-like"/>
    <property type="match status" value="2"/>
</dbReference>
<dbReference type="EMBL" id="BAABJY010000001">
    <property type="protein sequence ID" value="GAA4860082.1"/>
    <property type="molecule type" value="Genomic_DNA"/>
</dbReference>
<dbReference type="RefSeq" id="WP_345294386.1">
    <property type="nucleotide sequence ID" value="NZ_BAABJY010000001.1"/>
</dbReference>
<dbReference type="SMART" id="SM00671">
    <property type="entry name" value="SEL1"/>
    <property type="match status" value="5"/>
</dbReference>
<gene>
    <name evidence="1" type="ORF">GCM10023332_10040</name>
</gene>
<organism evidence="1 2">
    <name type="scientific">Luteimonas vadosa</name>
    <dbReference type="NCBI Taxonomy" id="1165507"/>
    <lineage>
        <taxon>Bacteria</taxon>
        <taxon>Pseudomonadati</taxon>
        <taxon>Pseudomonadota</taxon>
        <taxon>Gammaproteobacteria</taxon>
        <taxon>Lysobacterales</taxon>
        <taxon>Lysobacteraceae</taxon>
        <taxon>Luteimonas</taxon>
    </lineage>
</organism>
<evidence type="ECO:0000313" key="2">
    <source>
        <dbReference type="Proteomes" id="UP001501323"/>
    </source>
</evidence>
<evidence type="ECO:0008006" key="3">
    <source>
        <dbReference type="Google" id="ProtNLM"/>
    </source>
</evidence>
<accession>A0ABP9DYF8</accession>
<dbReference type="PANTHER" id="PTHR11102">
    <property type="entry name" value="SEL-1-LIKE PROTEIN"/>
    <property type="match status" value="1"/>
</dbReference>
<dbReference type="Proteomes" id="UP001501323">
    <property type="component" value="Unassembled WGS sequence"/>
</dbReference>
<comment type="caution">
    <text evidence="1">The sequence shown here is derived from an EMBL/GenBank/DDBJ whole genome shotgun (WGS) entry which is preliminary data.</text>
</comment>
<protein>
    <recommendedName>
        <fullName evidence="3">Sel1 repeat family protein</fullName>
    </recommendedName>
</protein>
<keyword evidence="2" id="KW-1185">Reference proteome</keyword>
<dbReference type="Gene3D" id="1.25.40.10">
    <property type="entry name" value="Tetratricopeptide repeat domain"/>
    <property type="match status" value="2"/>
</dbReference>
<dbReference type="InterPro" id="IPR050767">
    <property type="entry name" value="Sel1_AlgK"/>
</dbReference>
<reference evidence="2" key="1">
    <citation type="journal article" date="2019" name="Int. J. Syst. Evol. Microbiol.">
        <title>The Global Catalogue of Microorganisms (GCM) 10K type strain sequencing project: providing services to taxonomists for standard genome sequencing and annotation.</title>
        <authorList>
            <consortium name="The Broad Institute Genomics Platform"/>
            <consortium name="The Broad Institute Genome Sequencing Center for Infectious Disease"/>
            <person name="Wu L."/>
            <person name="Ma J."/>
        </authorList>
    </citation>
    <scope>NUCLEOTIDE SEQUENCE [LARGE SCALE GENOMIC DNA]</scope>
    <source>
        <strain evidence="2">JCM 18392</strain>
    </source>
</reference>
<dbReference type="PANTHER" id="PTHR11102:SF160">
    <property type="entry name" value="ERAD-ASSOCIATED E3 UBIQUITIN-PROTEIN LIGASE COMPONENT HRD3"/>
    <property type="match status" value="1"/>
</dbReference>
<dbReference type="InterPro" id="IPR011990">
    <property type="entry name" value="TPR-like_helical_dom_sf"/>
</dbReference>
<evidence type="ECO:0000313" key="1">
    <source>
        <dbReference type="EMBL" id="GAA4860082.1"/>
    </source>
</evidence>
<dbReference type="InterPro" id="IPR006597">
    <property type="entry name" value="Sel1-like"/>
</dbReference>
<proteinExistence type="predicted"/>